<evidence type="ECO:0000313" key="2">
    <source>
        <dbReference type="EMBL" id="OGE54965.1"/>
    </source>
</evidence>
<dbReference type="InterPro" id="IPR052733">
    <property type="entry name" value="Chloroplast_QOR"/>
</dbReference>
<dbReference type="Gene3D" id="3.90.180.10">
    <property type="entry name" value="Medium-chain alcohol dehydrogenases, catalytic domain"/>
    <property type="match status" value="1"/>
</dbReference>
<dbReference type="Pfam" id="PF13602">
    <property type="entry name" value="ADH_zinc_N_2"/>
    <property type="match status" value="1"/>
</dbReference>
<comment type="caution">
    <text evidence="2">The sequence shown here is derived from an EMBL/GenBank/DDBJ whole genome shotgun (WGS) entry which is preliminary data.</text>
</comment>
<dbReference type="OrthoDB" id="3509362at2759"/>
<dbReference type="GO" id="GO:0008270">
    <property type="term" value="F:zinc ion binding"/>
    <property type="evidence" value="ECO:0007669"/>
    <property type="project" value="InterPro"/>
</dbReference>
<dbReference type="SUPFAM" id="SSF50129">
    <property type="entry name" value="GroES-like"/>
    <property type="match status" value="1"/>
</dbReference>
<evidence type="ECO:0000259" key="1">
    <source>
        <dbReference type="SMART" id="SM00829"/>
    </source>
</evidence>
<sequence length="335" mass="36258">MALKTTMQTLVQKTAASTTLTLINSPIPSPTPNSDEHLIQIKACSPCSGELLWPKNFPPPTERPLIPCPDMAGIVISAPADSPFQPGAEVYSRTNYIRPGNAREYSIAVTEELARKPKGLSFVQAVSIPLSAMTAWQILFVHAFPTEQEMGIEEAKAVWKGKRVLVTAASGGVGMWVVQLARMLGAEVIGTCGSGNANLVRDLGVGEVLDYRKVDLKEWAGQDGNAVDVVVDCVGRQALADAWWTVKDGGVVLSIYQPPRGVCPAGFEGTGVRDVFFVMQPVSRQLEEITRLAEAGLCRGIVDSVWPLEQFEEAFKRLDGGHAKGKIVFDLELNR</sequence>
<feature type="domain" description="Enoyl reductase (ER)" evidence="1">
    <location>
        <begin position="17"/>
        <end position="329"/>
    </location>
</feature>
<accession>A0A1F5LPA9</accession>
<dbReference type="InterPro" id="IPR020843">
    <property type="entry name" value="ER"/>
</dbReference>
<dbReference type="PANTHER" id="PTHR44013:SF5">
    <property type="entry name" value="OXIDOREDUCTASE, PUTATIVE (AFU_ORTHOLOGUE AFUA_5G01290)-RELATED"/>
    <property type="match status" value="1"/>
</dbReference>
<dbReference type="Gene3D" id="3.40.50.720">
    <property type="entry name" value="NAD(P)-binding Rossmann-like Domain"/>
    <property type="match status" value="1"/>
</dbReference>
<proteinExistence type="predicted"/>
<dbReference type="Proteomes" id="UP000177622">
    <property type="component" value="Unassembled WGS sequence"/>
</dbReference>
<protein>
    <recommendedName>
        <fullName evidence="1">Enoyl reductase (ER) domain-containing protein</fullName>
    </recommendedName>
</protein>
<keyword evidence="3" id="KW-1185">Reference proteome</keyword>
<dbReference type="PROSITE" id="PS01162">
    <property type="entry name" value="QOR_ZETA_CRYSTAL"/>
    <property type="match status" value="1"/>
</dbReference>
<dbReference type="GeneID" id="34574494"/>
<evidence type="ECO:0000313" key="3">
    <source>
        <dbReference type="Proteomes" id="UP000177622"/>
    </source>
</evidence>
<dbReference type="CDD" id="cd05289">
    <property type="entry name" value="MDR_like_2"/>
    <property type="match status" value="1"/>
</dbReference>
<reference evidence="2 3" key="1">
    <citation type="journal article" date="2016" name="Sci. Rep.">
        <title>Penicillium arizonense, a new, genome sequenced fungal species, reveals a high chemical diversity in secreted metabolites.</title>
        <authorList>
            <person name="Grijseels S."/>
            <person name="Nielsen J.C."/>
            <person name="Randelovic M."/>
            <person name="Nielsen J."/>
            <person name="Nielsen K.F."/>
            <person name="Workman M."/>
            <person name="Frisvad J.C."/>
        </authorList>
    </citation>
    <scope>NUCLEOTIDE SEQUENCE [LARGE SCALE GENOMIC DNA]</scope>
    <source>
        <strain evidence="2 3">CBS 141311</strain>
    </source>
</reference>
<dbReference type="InterPro" id="IPR002364">
    <property type="entry name" value="Quin_OxRdtase/zeta-crystal_CS"/>
</dbReference>
<dbReference type="SMART" id="SM00829">
    <property type="entry name" value="PKS_ER"/>
    <property type="match status" value="1"/>
</dbReference>
<gene>
    <name evidence="2" type="ORF">PENARI_c005G05699</name>
</gene>
<dbReference type="AlphaFoldDB" id="A0A1F5LPA9"/>
<organism evidence="2 3">
    <name type="scientific">Penicillium arizonense</name>
    <dbReference type="NCBI Taxonomy" id="1835702"/>
    <lineage>
        <taxon>Eukaryota</taxon>
        <taxon>Fungi</taxon>
        <taxon>Dikarya</taxon>
        <taxon>Ascomycota</taxon>
        <taxon>Pezizomycotina</taxon>
        <taxon>Eurotiomycetes</taxon>
        <taxon>Eurotiomycetidae</taxon>
        <taxon>Eurotiales</taxon>
        <taxon>Aspergillaceae</taxon>
        <taxon>Penicillium</taxon>
    </lineage>
</organism>
<dbReference type="GO" id="GO:0016491">
    <property type="term" value="F:oxidoreductase activity"/>
    <property type="evidence" value="ECO:0007669"/>
    <property type="project" value="InterPro"/>
</dbReference>
<dbReference type="EMBL" id="LXJU01000005">
    <property type="protein sequence ID" value="OGE54965.1"/>
    <property type="molecule type" value="Genomic_DNA"/>
</dbReference>
<dbReference type="RefSeq" id="XP_022490395.1">
    <property type="nucleotide sequence ID" value="XM_022629760.1"/>
</dbReference>
<dbReference type="PANTHER" id="PTHR44013">
    <property type="entry name" value="ZINC-TYPE ALCOHOL DEHYDROGENASE-LIKE PROTEIN C16A3.02C"/>
    <property type="match status" value="1"/>
</dbReference>
<dbReference type="SUPFAM" id="SSF51735">
    <property type="entry name" value="NAD(P)-binding Rossmann-fold domains"/>
    <property type="match status" value="1"/>
</dbReference>
<dbReference type="STRING" id="1835702.A0A1F5LPA9"/>
<name>A0A1F5LPA9_PENAI</name>
<dbReference type="InterPro" id="IPR011032">
    <property type="entry name" value="GroES-like_sf"/>
</dbReference>
<dbReference type="InterPro" id="IPR036291">
    <property type="entry name" value="NAD(P)-bd_dom_sf"/>
</dbReference>